<dbReference type="GO" id="GO:0004803">
    <property type="term" value="F:transposase activity"/>
    <property type="evidence" value="ECO:0007669"/>
    <property type="project" value="TreeGrafter"/>
</dbReference>
<dbReference type="InterPro" id="IPR053392">
    <property type="entry name" value="Transposase_IS30-like"/>
</dbReference>
<feature type="domain" description="Integrase catalytic" evidence="1">
    <location>
        <begin position="1"/>
        <end position="106"/>
    </location>
</feature>
<reference evidence="3" key="2">
    <citation type="journal article" date="2019" name="Microbiol. Resour. Announc.">
        <title>Draft Genome Sequence of Mesosutterella multiformis JCM 32464T, a Member of the Family Sutterellaceae, Isolated from Human Feces.</title>
        <authorList>
            <person name="Ikeyama N."/>
            <person name="Ohkuma M."/>
            <person name="Sakamoto M."/>
        </authorList>
    </citation>
    <scope>NUCLEOTIDE SEQUENCE</scope>
    <source>
        <strain evidence="3">4NBBH2</strain>
    </source>
</reference>
<dbReference type="InterPro" id="IPR051917">
    <property type="entry name" value="Transposase-Integrase"/>
</dbReference>
<dbReference type="Proteomes" id="UP000266091">
    <property type="component" value="Unassembled WGS sequence"/>
</dbReference>
<dbReference type="EMBL" id="BGZJ01000001">
    <property type="protein sequence ID" value="GBO94326.1"/>
    <property type="molecule type" value="Genomic_DNA"/>
</dbReference>
<dbReference type="PANTHER" id="PTHR10948">
    <property type="entry name" value="TRANSPOSASE"/>
    <property type="match status" value="1"/>
</dbReference>
<keyword evidence="5" id="KW-1185">Reference proteome</keyword>
<accession>A0A388SDK3</accession>
<dbReference type="PROSITE" id="PS50994">
    <property type="entry name" value="INTEGRASE"/>
    <property type="match status" value="1"/>
</dbReference>
<dbReference type="InterPro" id="IPR012337">
    <property type="entry name" value="RNaseH-like_sf"/>
</dbReference>
<organism evidence="3 5">
    <name type="scientific">Mesosutterella multiformis</name>
    <dbReference type="NCBI Taxonomy" id="2259133"/>
    <lineage>
        <taxon>Bacteria</taxon>
        <taxon>Pseudomonadati</taxon>
        <taxon>Pseudomonadota</taxon>
        <taxon>Betaproteobacteria</taxon>
        <taxon>Burkholderiales</taxon>
        <taxon>Sutterellaceae</taxon>
        <taxon>Mesosutterella</taxon>
    </lineage>
</organism>
<evidence type="ECO:0000313" key="4">
    <source>
        <dbReference type="EMBL" id="GBO94925.1"/>
    </source>
</evidence>
<dbReference type="InterPro" id="IPR001584">
    <property type="entry name" value="Integrase_cat-core"/>
</dbReference>
<dbReference type="PANTHER" id="PTHR10948:SF23">
    <property type="entry name" value="TRANSPOSASE INSI FOR INSERTION SEQUENCE ELEMENT IS30A-RELATED"/>
    <property type="match status" value="1"/>
</dbReference>
<dbReference type="Gene3D" id="3.30.420.10">
    <property type="entry name" value="Ribonuclease H-like superfamily/Ribonuclease H"/>
    <property type="match status" value="1"/>
</dbReference>
<dbReference type="SUPFAM" id="SSF53098">
    <property type="entry name" value="Ribonuclease H-like"/>
    <property type="match status" value="1"/>
</dbReference>
<dbReference type="InterPro" id="IPR036397">
    <property type="entry name" value="RNaseH_sf"/>
</dbReference>
<gene>
    <name evidence="2" type="ORF">MESMUL_00050</name>
    <name evidence="3" type="ORF">MESMUL_16800</name>
    <name evidence="4" type="ORF">MESMUL_22790</name>
</gene>
<dbReference type="EMBL" id="BGZJ01000002">
    <property type="protein sequence ID" value="GBO94925.1"/>
    <property type="molecule type" value="Genomic_DNA"/>
</dbReference>
<evidence type="ECO:0000259" key="1">
    <source>
        <dbReference type="PROSITE" id="PS50994"/>
    </source>
</evidence>
<evidence type="ECO:0000313" key="2">
    <source>
        <dbReference type="EMBL" id="GBO92651.1"/>
    </source>
</evidence>
<dbReference type="AlphaFoldDB" id="A0A388SDK3"/>
<sequence length="110" mass="12942">MSAVIEKSLSDKDLRTITVDRGKEFSWAEKLEKDLRTKVYFCLPHHPWEKGSNENTNGLLRDFFPKGMSIDKISQAEVQKRFNALNFRPRKRLNWKCPAEVFYSVTLHLI</sequence>
<protein>
    <recommendedName>
        <fullName evidence="1">Integrase catalytic domain-containing protein</fullName>
    </recommendedName>
</protein>
<dbReference type="NCBIfam" id="NF033563">
    <property type="entry name" value="transpos_IS30"/>
    <property type="match status" value="1"/>
</dbReference>
<name>A0A388SDK3_9BURK</name>
<dbReference type="GO" id="GO:0015074">
    <property type="term" value="P:DNA integration"/>
    <property type="evidence" value="ECO:0007669"/>
    <property type="project" value="InterPro"/>
</dbReference>
<evidence type="ECO:0000313" key="5">
    <source>
        <dbReference type="Proteomes" id="UP000266091"/>
    </source>
</evidence>
<dbReference type="GO" id="GO:0005829">
    <property type="term" value="C:cytosol"/>
    <property type="evidence" value="ECO:0007669"/>
    <property type="project" value="TreeGrafter"/>
</dbReference>
<comment type="caution">
    <text evidence="3">The sequence shown here is derived from an EMBL/GenBank/DDBJ whole genome shotgun (WGS) entry which is preliminary data.</text>
</comment>
<dbReference type="GO" id="GO:0032196">
    <property type="term" value="P:transposition"/>
    <property type="evidence" value="ECO:0007669"/>
    <property type="project" value="TreeGrafter"/>
</dbReference>
<dbReference type="GO" id="GO:0003676">
    <property type="term" value="F:nucleic acid binding"/>
    <property type="evidence" value="ECO:0007669"/>
    <property type="project" value="InterPro"/>
</dbReference>
<dbReference type="EMBL" id="BGZJ01000001">
    <property type="protein sequence ID" value="GBO92651.1"/>
    <property type="molecule type" value="Genomic_DNA"/>
</dbReference>
<proteinExistence type="predicted"/>
<reference evidence="3 5" key="1">
    <citation type="journal article" date="2018" name="Int. J. Syst. Evol. Microbiol.">
        <title>Mesosutterella multiformis gen. nov., sp. nov., a member of the family Sutterellaceae and Sutterella megalosphaeroides sp. nov., isolated from human faeces.</title>
        <authorList>
            <person name="Sakamoto M."/>
            <person name="Ikeyama N."/>
            <person name="Kunihiro T."/>
            <person name="Iino T."/>
            <person name="Yuki M."/>
            <person name="Ohkuma M."/>
        </authorList>
    </citation>
    <scope>NUCLEOTIDE SEQUENCE [LARGE SCALE GENOMIC DNA]</scope>
    <source>
        <strain evidence="3 5">4NBBH2</strain>
    </source>
</reference>
<evidence type="ECO:0000313" key="3">
    <source>
        <dbReference type="EMBL" id="GBO94326.1"/>
    </source>
</evidence>